<feature type="transmembrane region" description="Helical" evidence="15">
    <location>
        <begin position="1217"/>
        <end position="1235"/>
    </location>
</feature>
<dbReference type="PROSITE" id="PS50929">
    <property type="entry name" value="ABC_TM1F"/>
    <property type="match status" value="2"/>
</dbReference>
<feature type="transmembrane region" description="Helical" evidence="15">
    <location>
        <begin position="664"/>
        <end position="687"/>
    </location>
</feature>
<name>A0A5S6QET3_TRIMR</name>
<dbReference type="PROSITE" id="PS50893">
    <property type="entry name" value="ABC_TRANSPORTER_2"/>
    <property type="match status" value="2"/>
</dbReference>
<feature type="transmembrane region" description="Helical" evidence="15">
    <location>
        <begin position="199"/>
        <end position="219"/>
    </location>
</feature>
<dbReference type="SUPFAM" id="SSF90123">
    <property type="entry name" value="ABC transporter transmembrane region"/>
    <property type="match status" value="2"/>
</dbReference>
<dbReference type="InterPro" id="IPR011527">
    <property type="entry name" value="ABC1_TM_dom"/>
</dbReference>
<feature type="transmembrane region" description="Helical" evidence="15">
    <location>
        <begin position="547"/>
        <end position="565"/>
    </location>
</feature>
<dbReference type="GO" id="GO:0015431">
    <property type="term" value="F:ABC-type glutathione S-conjugate transporter activity"/>
    <property type="evidence" value="ECO:0007669"/>
    <property type="project" value="UniProtKB-EC"/>
</dbReference>
<keyword evidence="6" id="KW-0926">Vacuole</keyword>
<accession>A0A5S6QET3</accession>
<dbReference type="InterPro" id="IPR050173">
    <property type="entry name" value="ABC_transporter_C-like"/>
</dbReference>
<evidence type="ECO:0000313" key="18">
    <source>
        <dbReference type="Proteomes" id="UP000046395"/>
    </source>
</evidence>
<keyword evidence="11 15" id="KW-1133">Transmembrane helix</keyword>
<dbReference type="GO" id="GO:0016887">
    <property type="term" value="F:ATP hydrolysis activity"/>
    <property type="evidence" value="ECO:0007669"/>
    <property type="project" value="InterPro"/>
</dbReference>
<dbReference type="GO" id="GO:0005886">
    <property type="term" value="C:plasma membrane"/>
    <property type="evidence" value="ECO:0007669"/>
    <property type="project" value="UniProtKB-SubCell"/>
</dbReference>
<evidence type="ECO:0000259" key="17">
    <source>
        <dbReference type="PROSITE" id="PS50929"/>
    </source>
</evidence>
<dbReference type="GO" id="GO:0000323">
    <property type="term" value="C:lytic vacuole"/>
    <property type="evidence" value="ECO:0007669"/>
    <property type="project" value="UniProtKB-ARBA"/>
</dbReference>
<dbReference type="WBParaSite" id="TMUE_1000005733.1">
    <property type="protein sequence ID" value="TMUE_1000005733.1"/>
    <property type="gene ID" value="WBGene00286677"/>
</dbReference>
<evidence type="ECO:0000256" key="11">
    <source>
        <dbReference type="ARBA" id="ARBA00022989"/>
    </source>
</evidence>
<dbReference type="FunFam" id="1.20.1560.10:FF:000020">
    <property type="entry name" value="ABC metal ion transporter"/>
    <property type="match status" value="1"/>
</dbReference>
<dbReference type="GO" id="GO:0005774">
    <property type="term" value="C:vacuolar membrane"/>
    <property type="evidence" value="ECO:0007669"/>
    <property type="project" value="UniProtKB-SubCell"/>
</dbReference>
<dbReference type="InterPro" id="IPR005292">
    <property type="entry name" value="MRP"/>
</dbReference>
<feature type="transmembrane region" description="Helical" evidence="15">
    <location>
        <begin position="260"/>
        <end position="281"/>
    </location>
</feature>
<dbReference type="Gene3D" id="1.20.1560.10">
    <property type="entry name" value="ABC transporter type 1, transmembrane domain"/>
    <property type="match status" value="2"/>
</dbReference>
<dbReference type="FunFam" id="3.40.50.300:FF:000074">
    <property type="entry name" value="Multidrug resistance-associated protein 5 isoform 1"/>
    <property type="match status" value="1"/>
</dbReference>
<dbReference type="PANTHER" id="PTHR24223:SF443">
    <property type="entry name" value="MULTIDRUG-RESISTANCE LIKE PROTEIN 1, ISOFORM I"/>
    <property type="match status" value="1"/>
</dbReference>
<evidence type="ECO:0000256" key="3">
    <source>
        <dbReference type="ARBA" id="ARBA00009726"/>
    </source>
</evidence>
<sequence>MLVFGLHWIWCADTKSQRFGVGTHGRASQFGKPMLAAIKLTVELVGRRSHHRKSRIQYEQFLFSTVLHPSVVTVQRCVQAEGLKDNKVKREQPSIVLSLPSSVNFNIANGVPNGSVLQWPIQSSGSGGQFKSTSVIFLFICSPYQLYVISKSRRHPLPLRPLLIGKLTVGVLLVMATTVLWILLLTYKLSGDSTISDSRFVAALLLFLGMVDLLVLQVLCRRRGIITSGTIFLSLLLFSLCGVVEFAYKIGSYNENLHPGTICFFVYYGLVLLQTFLWCWADSYEYFECIDKDHPPSPENFASFLSQILFSWFTGKAILSWRRPLVYSDLWALRDEYLSATIVPLWQSMWNVLAHDYFEKKLAATERMYGVSFKDQQVRVVSKSESVRMPKKPSLVSVLFCHWRWSTIYGTSLKVVADILQFVNPQILSLLITYVESPDQPVWNGLFYAVLMFIVSTLFTILTHLNFDHMMKLGMKVRAALTSAVFTKCLRLSNDARRESTLGEMVNLMAVDIQRITEVYGYFSMIISSPVQVVLAVYFLYNVVGPSVFSAVIFLLLLIPLNYWITSLQRKIQMKQMKLKDDRMKLVTEILNGIKVLKLYAWETSFEKQIKKIRSDEIKLLKRLAYLRAFVSFLWTCAPFLVVVVVFATYVLSDPNNILDPQTAFVALALMNLLRFPMSIIPMFLSFMVQANVSCSRVEKFLLSEEFKPNLVNRNPNQVAAVKVYKGNFAWSSNAEEPILHDINVSVNPGELVAVVGQVGCGKTSFLSAILGEMEKMSGEVSVKGTMAYVPQQAWIQNMTIKNNILFGKPFQQYLYRRVVNGCALMEDLKLFSAGDDTEIGEKGANLSGGQRQRISLARAVFQNTDIYLLDDPLSAVDSHVGQHIFEGVISNEGLLKNKTRIFVTHGLGYLKKVDRILVIRDGRISETGSYPELLVRKGAFAELIETYIKDAVEGGEELTDDSVLEEVLGDIEVVNPNLFRRLSSIRSTTSSEKSSPLRKHSSVPKMQSHESFPADDVYANHLPNVKRSMSIVEGEEHVEEAKPDGRLVEEEVTATGGVKLKVYMSYFKAIGLTTTFLILFLYVGSSSFNIGSSFWLAEWSNEGLSPETAQSIDVRLGVYAGLGLAQGLFILLATLLLSYSLVIAGLRMHEILVHNVLRSPMSFFDVTPIGRIVNRIGKDVDVVDNTLPITMRLWIISVLNVISVLLVILISTPLFAAVFVPVLVLYYAVQRIYILTSRQLKRIESVTRSPVYSHFQETLTGAAVIRAYQAEERFIRESERLLDDNQTPYYENVVSNRWLAVRLETLGNILVLAASLFAILGRDSGVSPGVVGLSISYALQLTQTLNHSVRITSDVETNIVSIERVNEYSGTPKEAPWENDNKPSKEWPEKGDVQFDNYKLRYREGLELCLKDITCFIAGGEKIGIVGRTGAGKSSLTQAIFRIVEPAGGSIRIDNVDITILGLHTLRSRLTIIPQEPVLFCGSIRMNLDPYDVYSDEQVWNALESAHLKDYVSSLPAKLQHEVLEGGENFSVGQRQLICLTRAILRKTRVLVLDEATAAVDLETDDLIQRTIRSYFADCTILTIAHRLNTIMDSNRVMVLDAGRIAEFDTPANLLSNPGGIFYSMAKDAGLI</sequence>
<feature type="transmembrane region" description="Helical" evidence="15">
    <location>
        <begin position="1117"/>
        <end position="1143"/>
    </location>
</feature>
<reference evidence="19" key="1">
    <citation type="submission" date="2019-12" db="UniProtKB">
        <authorList>
            <consortium name="WormBaseParasite"/>
        </authorList>
    </citation>
    <scope>IDENTIFICATION</scope>
</reference>
<dbReference type="InterPro" id="IPR036640">
    <property type="entry name" value="ABC1_TM_sf"/>
</dbReference>
<dbReference type="STRING" id="70415.A0A5S6QET3"/>
<dbReference type="Pfam" id="PF00005">
    <property type="entry name" value="ABC_tran"/>
    <property type="match status" value="2"/>
</dbReference>
<evidence type="ECO:0000256" key="5">
    <source>
        <dbReference type="ARBA" id="ARBA00022475"/>
    </source>
</evidence>
<feature type="transmembrane region" description="Helical" evidence="15">
    <location>
        <begin position="629"/>
        <end position="652"/>
    </location>
</feature>
<dbReference type="PANTHER" id="PTHR24223">
    <property type="entry name" value="ATP-BINDING CASSETTE SUB-FAMILY C"/>
    <property type="match status" value="1"/>
</dbReference>
<dbReference type="FunFam" id="3.40.50.300:FF:000293">
    <property type="entry name" value="ATP binding cassette subfamily C member 1"/>
    <property type="match status" value="1"/>
</dbReference>
<dbReference type="SUPFAM" id="SSF52540">
    <property type="entry name" value="P-loop containing nucleoside triphosphate hydrolases"/>
    <property type="match status" value="2"/>
</dbReference>
<dbReference type="CDD" id="cd03250">
    <property type="entry name" value="ABCC_MRP_domain1"/>
    <property type="match status" value="1"/>
</dbReference>
<dbReference type="Gene3D" id="3.40.50.300">
    <property type="entry name" value="P-loop containing nucleotide triphosphate hydrolases"/>
    <property type="match status" value="2"/>
</dbReference>
<evidence type="ECO:0000256" key="6">
    <source>
        <dbReference type="ARBA" id="ARBA00022554"/>
    </source>
</evidence>
<evidence type="ECO:0000256" key="12">
    <source>
        <dbReference type="ARBA" id="ARBA00023136"/>
    </source>
</evidence>
<feature type="domain" description="ABC transmembrane type-1" evidence="17">
    <location>
        <begin position="1077"/>
        <end position="1358"/>
    </location>
</feature>
<evidence type="ECO:0000256" key="14">
    <source>
        <dbReference type="ARBA" id="ARBA00047523"/>
    </source>
</evidence>
<dbReference type="FunFam" id="1.20.1560.10:FF:000001">
    <property type="entry name" value="ATP-binding cassette subfamily C member 1"/>
    <property type="match status" value="1"/>
</dbReference>
<evidence type="ECO:0000256" key="10">
    <source>
        <dbReference type="ARBA" id="ARBA00022840"/>
    </source>
</evidence>
<keyword evidence="4" id="KW-0813">Transport</keyword>
<keyword evidence="18" id="KW-1185">Reference proteome</keyword>
<evidence type="ECO:0000256" key="1">
    <source>
        <dbReference type="ARBA" id="ARBA00004128"/>
    </source>
</evidence>
<feature type="transmembrane region" description="Helical" evidence="15">
    <location>
        <begin position="1194"/>
        <end position="1211"/>
    </location>
</feature>
<dbReference type="PROSITE" id="PS00211">
    <property type="entry name" value="ABC_TRANSPORTER_1"/>
    <property type="match status" value="1"/>
</dbReference>
<keyword evidence="10" id="KW-0067">ATP-binding</keyword>
<feature type="domain" description="ABC transporter" evidence="16">
    <location>
        <begin position="719"/>
        <end position="947"/>
    </location>
</feature>
<dbReference type="CDD" id="cd18603">
    <property type="entry name" value="ABC_6TM_MRP1_2_3_6_D2_like"/>
    <property type="match status" value="1"/>
</dbReference>
<dbReference type="InterPro" id="IPR027417">
    <property type="entry name" value="P-loop_NTPase"/>
</dbReference>
<proteinExistence type="inferred from homology"/>
<keyword evidence="9" id="KW-0547">Nucleotide-binding</keyword>
<dbReference type="SMART" id="SM00382">
    <property type="entry name" value="AAA"/>
    <property type="match status" value="2"/>
</dbReference>
<dbReference type="Pfam" id="PF00664">
    <property type="entry name" value="ABC_membrane"/>
    <property type="match status" value="2"/>
</dbReference>
<organism evidence="18 19">
    <name type="scientific">Trichuris muris</name>
    <name type="common">Mouse whipworm</name>
    <dbReference type="NCBI Taxonomy" id="70415"/>
    <lineage>
        <taxon>Eukaryota</taxon>
        <taxon>Metazoa</taxon>
        <taxon>Ecdysozoa</taxon>
        <taxon>Nematoda</taxon>
        <taxon>Enoplea</taxon>
        <taxon>Dorylaimia</taxon>
        <taxon>Trichinellida</taxon>
        <taxon>Trichuridae</taxon>
        <taxon>Trichuris</taxon>
    </lineage>
</organism>
<feature type="transmembrane region" description="Helical" evidence="15">
    <location>
        <begin position="225"/>
        <end position="248"/>
    </location>
</feature>
<evidence type="ECO:0000259" key="16">
    <source>
        <dbReference type="PROSITE" id="PS50893"/>
    </source>
</evidence>
<keyword evidence="5" id="KW-1003">Cell membrane</keyword>
<keyword evidence="12 15" id="KW-0472">Membrane</keyword>
<comment type="subcellular location">
    <subcellularLocation>
        <location evidence="2">Cell membrane</location>
        <topology evidence="2">Multi-pass membrane protein</topology>
    </subcellularLocation>
    <subcellularLocation>
        <location evidence="1">Vacuole membrane</location>
        <topology evidence="1">Multi-pass membrane protein</topology>
    </subcellularLocation>
</comment>
<feature type="transmembrane region" description="Helical" evidence="15">
    <location>
        <begin position="519"/>
        <end position="541"/>
    </location>
</feature>
<evidence type="ECO:0000256" key="15">
    <source>
        <dbReference type="SAM" id="Phobius"/>
    </source>
</evidence>
<feature type="transmembrane region" description="Helical" evidence="15">
    <location>
        <begin position="1070"/>
        <end position="1097"/>
    </location>
</feature>
<feature type="transmembrane region" description="Helical" evidence="15">
    <location>
        <begin position="446"/>
        <end position="467"/>
    </location>
</feature>
<keyword evidence="7 15" id="KW-0812">Transmembrane</keyword>
<feature type="transmembrane region" description="Helical" evidence="15">
    <location>
        <begin position="415"/>
        <end position="434"/>
    </location>
</feature>
<dbReference type="GO" id="GO:0005524">
    <property type="term" value="F:ATP binding"/>
    <property type="evidence" value="ECO:0007669"/>
    <property type="project" value="UniProtKB-KW"/>
</dbReference>
<protein>
    <recommendedName>
        <fullName evidence="13">ABC-type glutathione-S-conjugate transporter</fullName>
        <ecNumber evidence="13">7.6.2.3</ecNumber>
    </recommendedName>
</protein>
<evidence type="ECO:0000256" key="4">
    <source>
        <dbReference type="ARBA" id="ARBA00022448"/>
    </source>
</evidence>
<feature type="transmembrane region" description="Helical" evidence="15">
    <location>
        <begin position="167"/>
        <end position="187"/>
    </location>
</feature>
<comment type="catalytic activity">
    <reaction evidence="14">
        <text>leukotriene C4(in) + ATP + H2O = leukotriene C4(out) + ADP + phosphate + H(+)</text>
        <dbReference type="Rhea" id="RHEA:38963"/>
        <dbReference type="ChEBI" id="CHEBI:15377"/>
        <dbReference type="ChEBI" id="CHEBI:15378"/>
        <dbReference type="ChEBI" id="CHEBI:30616"/>
        <dbReference type="ChEBI" id="CHEBI:43474"/>
        <dbReference type="ChEBI" id="CHEBI:57973"/>
        <dbReference type="ChEBI" id="CHEBI:456216"/>
    </reaction>
    <physiologicalReaction direction="left-to-right" evidence="14">
        <dbReference type="Rhea" id="RHEA:38964"/>
    </physiologicalReaction>
</comment>
<dbReference type="CDD" id="cd03244">
    <property type="entry name" value="ABCC_MRP_domain2"/>
    <property type="match status" value="1"/>
</dbReference>
<dbReference type="NCBIfam" id="TIGR00957">
    <property type="entry name" value="MRP_assoc_pro"/>
    <property type="match status" value="1"/>
</dbReference>
<evidence type="ECO:0000256" key="7">
    <source>
        <dbReference type="ARBA" id="ARBA00022692"/>
    </source>
</evidence>
<dbReference type="Proteomes" id="UP000046395">
    <property type="component" value="Unassembled WGS sequence"/>
</dbReference>
<evidence type="ECO:0000313" key="19">
    <source>
        <dbReference type="WBParaSite" id="TMUE_1000005733.1"/>
    </source>
</evidence>
<keyword evidence="8" id="KW-0677">Repeat</keyword>
<dbReference type="InterPro" id="IPR017871">
    <property type="entry name" value="ABC_transporter-like_CS"/>
</dbReference>
<dbReference type="EC" id="7.6.2.3" evidence="13"/>
<feature type="domain" description="ABC transporter" evidence="16">
    <location>
        <begin position="1394"/>
        <end position="1628"/>
    </location>
</feature>
<comment type="similarity">
    <text evidence="3">Belongs to the ABC transporter superfamily. ABCC family. Conjugate transporter (TC 3.A.1.208) subfamily.</text>
</comment>
<dbReference type="InterPro" id="IPR003439">
    <property type="entry name" value="ABC_transporter-like_ATP-bd"/>
</dbReference>
<evidence type="ECO:0000256" key="2">
    <source>
        <dbReference type="ARBA" id="ARBA00004651"/>
    </source>
</evidence>
<evidence type="ECO:0000256" key="9">
    <source>
        <dbReference type="ARBA" id="ARBA00022741"/>
    </source>
</evidence>
<feature type="domain" description="ABC transmembrane type-1" evidence="17">
    <location>
        <begin position="410"/>
        <end position="690"/>
    </location>
</feature>
<dbReference type="CDD" id="cd18595">
    <property type="entry name" value="ABC_6TM_MRP1_2_3_6_D1_like"/>
    <property type="match status" value="1"/>
</dbReference>
<evidence type="ECO:0000256" key="13">
    <source>
        <dbReference type="ARBA" id="ARBA00024220"/>
    </source>
</evidence>
<feature type="transmembrane region" description="Helical" evidence="15">
    <location>
        <begin position="130"/>
        <end position="147"/>
    </location>
</feature>
<evidence type="ECO:0000256" key="8">
    <source>
        <dbReference type="ARBA" id="ARBA00022737"/>
    </source>
</evidence>
<dbReference type="InterPro" id="IPR003593">
    <property type="entry name" value="AAA+_ATPase"/>
</dbReference>